<dbReference type="EMBL" id="JAALHA020000017">
    <property type="protein sequence ID" value="MDR9898286.1"/>
    <property type="molecule type" value="Genomic_DNA"/>
</dbReference>
<keyword evidence="2" id="KW-1185">Reference proteome</keyword>
<dbReference type="Gene3D" id="1.25.40.10">
    <property type="entry name" value="Tetratricopeptide repeat domain"/>
    <property type="match status" value="1"/>
</dbReference>
<reference evidence="2" key="1">
    <citation type="journal article" date="2021" name="Science">
        <title>Hunting the eagle killer: A cyanobacterial neurotoxin causes vacuolar myelinopathy.</title>
        <authorList>
            <person name="Breinlinger S."/>
            <person name="Phillips T.J."/>
            <person name="Haram B.N."/>
            <person name="Mares J."/>
            <person name="Martinez Yerena J.A."/>
            <person name="Hrouzek P."/>
            <person name="Sobotka R."/>
            <person name="Henderson W.M."/>
            <person name="Schmieder P."/>
            <person name="Williams S.M."/>
            <person name="Lauderdale J.D."/>
            <person name="Wilde H.D."/>
            <person name="Gerrin W."/>
            <person name="Kust A."/>
            <person name="Washington J.W."/>
            <person name="Wagner C."/>
            <person name="Geier B."/>
            <person name="Liebeke M."/>
            <person name="Enke H."/>
            <person name="Niedermeyer T.H.J."/>
            <person name="Wilde S.B."/>
        </authorList>
    </citation>
    <scope>NUCLEOTIDE SEQUENCE [LARGE SCALE GENOMIC DNA]</scope>
    <source>
        <strain evidence="2">Thurmond2011</strain>
    </source>
</reference>
<dbReference type="InterPro" id="IPR011990">
    <property type="entry name" value="TPR-like_helical_dom_sf"/>
</dbReference>
<comment type="caution">
    <text evidence="1">The sequence shown here is derived from an EMBL/GenBank/DDBJ whole genome shotgun (WGS) entry which is preliminary data.</text>
</comment>
<accession>A0AAP5IB57</accession>
<evidence type="ECO:0000313" key="1">
    <source>
        <dbReference type="EMBL" id="MDR9898286.1"/>
    </source>
</evidence>
<evidence type="ECO:0000313" key="2">
    <source>
        <dbReference type="Proteomes" id="UP000667802"/>
    </source>
</evidence>
<dbReference type="AlphaFoldDB" id="A0AAP5IB57"/>
<dbReference type="Proteomes" id="UP000667802">
    <property type="component" value="Unassembled WGS sequence"/>
</dbReference>
<organism evidence="1 2">
    <name type="scientific">Aetokthonos hydrillicola Thurmond2011</name>
    <dbReference type="NCBI Taxonomy" id="2712845"/>
    <lineage>
        <taxon>Bacteria</taxon>
        <taxon>Bacillati</taxon>
        <taxon>Cyanobacteriota</taxon>
        <taxon>Cyanophyceae</taxon>
        <taxon>Nostocales</taxon>
        <taxon>Hapalosiphonaceae</taxon>
        <taxon>Aetokthonos</taxon>
    </lineage>
</organism>
<name>A0AAP5IB57_9CYAN</name>
<proteinExistence type="predicted"/>
<sequence length="25" mass="2957">MGRYQQAIQFHQQSLNIAREIGDRP</sequence>
<gene>
    <name evidence="1" type="ORF">G7B40_027545</name>
</gene>
<protein>
    <submittedName>
        <fullName evidence="1">Tetratricopeptide repeat-containing protein</fullName>
    </submittedName>
</protein>